<dbReference type="EMBL" id="JBHSCQ010000004">
    <property type="protein sequence ID" value="MFC4264366.1"/>
    <property type="molecule type" value="Genomic_DNA"/>
</dbReference>
<dbReference type="Pfam" id="PF00756">
    <property type="entry name" value="Esterase"/>
    <property type="match status" value="1"/>
</dbReference>
<protein>
    <submittedName>
        <fullName evidence="2">Alpha/beta hydrolase</fullName>
    </submittedName>
</protein>
<gene>
    <name evidence="2" type="ORF">ACFOW9_01980</name>
</gene>
<keyword evidence="2" id="KW-0378">Hydrolase</keyword>
<feature type="transmembrane region" description="Helical" evidence="1">
    <location>
        <begin position="6"/>
        <end position="32"/>
    </location>
</feature>
<dbReference type="Proteomes" id="UP001595773">
    <property type="component" value="Unassembled WGS sequence"/>
</dbReference>
<dbReference type="InterPro" id="IPR000801">
    <property type="entry name" value="Esterase-like"/>
</dbReference>
<keyword evidence="1" id="KW-1133">Transmembrane helix</keyword>
<organism evidence="2 3">
    <name type="scientific">Arthrobacter cryoconiti</name>
    <dbReference type="NCBI Taxonomy" id="748907"/>
    <lineage>
        <taxon>Bacteria</taxon>
        <taxon>Bacillati</taxon>
        <taxon>Actinomycetota</taxon>
        <taxon>Actinomycetes</taxon>
        <taxon>Micrococcales</taxon>
        <taxon>Micrococcaceae</taxon>
        <taxon>Arthrobacter</taxon>
    </lineage>
</organism>
<accession>A0ABV8QVX1</accession>
<dbReference type="PANTHER" id="PTHR48098">
    <property type="entry name" value="ENTEROCHELIN ESTERASE-RELATED"/>
    <property type="match status" value="1"/>
</dbReference>
<keyword evidence="3" id="KW-1185">Reference proteome</keyword>
<dbReference type="Gene3D" id="3.40.50.1820">
    <property type="entry name" value="alpha/beta hydrolase"/>
    <property type="match status" value="1"/>
</dbReference>
<dbReference type="PANTHER" id="PTHR48098:SF1">
    <property type="entry name" value="DIACYLGLYCEROL ACYLTRANSFERASE_MYCOLYLTRANSFERASE AG85A"/>
    <property type="match status" value="1"/>
</dbReference>
<proteinExistence type="predicted"/>
<sequence>MLDWLYGLQLVSGVVPSVALLLGALAFAFLLIRRSRHWWLYSIVTGIGSAALVWGLAWALIHWWYVWPDELPRAVVISVGAGLWGLILGLTTAALGIRRHGRAVFASRARRERGHDRVSVRGRSLLALVSSVLIVLVCVVQVNAYFGQYPTVRSVFESTTELPTGVPSVRVAPVAERFQSGPVKDAWKSSERKPAVGMLRSVQIPGTTSGLAARHAVVYLPPAYFAPVPPILPVLVLVAGQPGSPTDWLRAGHLAQILGDYAKAHNSLAPVVVIPDPNGSADANTMCMDSALGQADTYMATDVPAWISANLNVDTNHEHWAIAGFSYGGTCAVQMVTRHPDIYPTFAAFSSEREPALAADRHVTIDRAFHGDKTKFDAELPLTLMAKNKYPQVHGWLASGSEDSTYTANAVVLEAAARASGMEVSRHIYPGGHSWTMVASGMPDALAFLGPRLGLQ</sequence>
<feature type="transmembrane region" description="Helical" evidence="1">
    <location>
        <begin position="39"/>
        <end position="65"/>
    </location>
</feature>
<dbReference type="GO" id="GO:0016787">
    <property type="term" value="F:hydrolase activity"/>
    <property type="evidence" value="ECO:0007669"/>
    <property type="project" value="UniProtKB-KW"/>
</dbReference>
<keyword evidence="1" id="KW-0812">Transmembrane</keyword>
<feature type="transmembrane region" description="Helical" evidence="1">
    <location>
        <begin position="125"/>
        <end position="146"/>
    </location>
</feature>
<dbReference type="SUPFAM" id="SSF53474">
    <property type="entry name" value="alpha/beta-Hydrolases"/>
    <property type="match status" value="1"/>
</dbReference>
<dbReference type="InterPro" id="IPR050583">
    <property type="entry name" value="Mycobacterial_A85_antigen"/>
</dbReference>
<evidence type="ECO:0000313" key="2">
    <source>
        <dbReference type="EMBL" id="MFC4264366.1"/>
    </source>
</evidence>
<dbReference type="RefSeq" id="WP_230067851.1">
    <property type="nucleotide sequence ID" value="NZ_BAABLL010000001.1"/>
</dbReference>
<evidence type="ECO:0000256" key="1">
    <source>
        <dbReference type="SAM" id="Phobius"/>
    </source>
</evidence>
<feature type="transmembrane region" description="Helical" evidence="1">
    <location>
        <begin position="71"/>
        <end position="97"/>
    </location>
</feature>
<name>A0ABV8QVX1_9MICC</name>
<dbReference type="InterPro" id="IPR029058">
    <property type="entry name" value="AB_hydrolase_fold"/>
</dbReference>
<reference evidence="3" key="1">
    <citation type="journal article" date="2019" name="Int. J. Syst. Evol. Microbiol.">
        <title>The Global Catalogue of Microorganisms (GCM) 10K type strain sequencing project: providing services to taxonomists for standard genome sequencing and annotation.</title>
        <authorList>
            <consortium name="The Broad Institute Genomics Platform"/>
            <consortium name="The Broad Institute Genome Sequencing Center for Infectious Disease"/>
            <person name="Wu L."/>
            <person name="Ma J."/>
        </authorList>
    </citation>
    <scope>NUCLEOTIDE SEQUENCE [LARGE SCALE GENOMIC DNA]</scope>
    <source>
        <strain evidence="3">CGMCC 1.10698</strain>
    </source>
</reference>
<keyword evidence="1" id="KW-0472">Membrane</keyword>
<evidence type="ECO:0000313" key="3">
    <source>
        <dbReference type="Proteomes" id="UP001595773"/>
    </source>
</evidence>
<comment type="caution">
    <text evidence="2">The sequence shown here is derived from an EMBL/GenBank/DDBJ whole genome shotgun (WGS) entry which is preliminary data.</text>
</comment>